<dbReference type="GO" id="GO:0016757">
    <property type="term" value="F:glycosyltransferase activity"/>
    <property type="evidence" value="ECO:0007669"/>
    <property type="project" value="InterPro"/>
</dbReference>
<protein>
    <recommendedName>
        <fullName evidence="1">Glycosyl transferase family 1 domain-containing protein</fullName>
    </recommendedName>
</protein>
<accession>A0A291M5C4</accession>
<dbReference type="EMBL" id="CP021410">
    <property type="protein sequence ID" value="ATI44037.1"/>
    <property type="molecule type" value="Genomic_DNA"/>
</dbReference>
<dbReference type="Proteomes" id="UP000219050">
    <property type="component" value="Plasmid pDY25-F"/>
</dbReference>
<sequence length="364" mass="41436">MTRVLFLTRYPVEGASSRYRVFQYLPHLEAQGVRADVQSFMDEPMYQLSLAPGRTGSKIAATLKATFRRLWALRRWRQYDAIYLQRELLPFGPPLVEAALKKRGAVLFFDYDDALFIKKASRYTRLATALRSADKTRDLFRLVHCVVAGNDWLRDVAREAGAERSITLEVAEDTRRIPMHAPHSNDARVTIGWLGSPSTVKYLRVIEPVLQRLAQRYPRVRWEIMGGSDFKMEGVDWQLNDWSLDREVAALGRFDIGLMPLPPEDWAKGKSGGKARTYMAAGIVPVVSAIGYNLELIRHAETGFLCTTPQDWETHLVRVIEDADLRQRIASSARAEVEQRFDPAVIAAQMAEMLKDVVDDVKNR</sequence>
<dbReference type="CDD" id="cd03801">
    <property type="entry name" value="GT4_PimA-like"/>
    <property type="match status" value="1"/>
</dbReference>
<proteinExistence type="predicted"/>
<dbReference type="OrthoDB" id="9790710at2"/>
<feature type="domain" description="Glycosyl transferase family 1" evidence="1">
    <location>
        <begin position="278"/>
        <end position="334"/>
    </location>
</feature>
<dbReference type="InterPro" id="IPR001296">
    <property type="entry name" value="Glyco_trans_1"/>
</dbReference>
<dbReference type="Pfam" id="PF00534">
    <property type="entry name" value="Glycos_transf_1"/>
    <property type="match status" value="1"/>
</dbReference>
<evidence type="ECO:0000259" key="1">
    <source>
        <dbReference type="Pfam" id="PF00534"/>
    </source>
</evidence>
<name>A0A291M5C4_9RHOB</name>
<keyword evidence="3" id="KW-1185">Reference proteome</keyword>
<dbReference type="SUPFAM" id="SSF53756">
    <property type="entry name" value="UDP-Glycosyltransferase/glycogen phosphorylase"/>
    <property type="match status" value="1"/>
</dbReference>
<geneLocation type="plasmid" evidence="3">
    <name>pdy25-f</name>
</geneLocation>
<evidence type="ECO:0000313" key="3">
    <source>
        <dbReference type="Proteomes" id="UP000219050"/>
    </source>
</evidence>
<dbReference type="KEGG" id="cmag:CBW24_18005"/>
<reference evidence="2 3" key="1">
    <citation type="submission" date="2017-05" db="EMBL/GenBank/DDBJ databases">
        <title>Comparative genomic and metabolic analysis of manganese-oxidizing mechanisms in Celeribater manganoxidans DY25T: its adaption to the environment of polymetallic nodule.</title>
        <authorList>
            <person name="Wang X."/>
        </authorList>
    </citation>
    <scope>NUCLEOTIDE SEQUENCE [LARGE SCALE GENOMIC DNA]</scope>
    <source>
        <strain evidence="2 3">DY25</strain>
        <plasmid evidence="3">pdy25-f</plasmid>
    </source>
</reference>
<evidence type="ECO:0000313" key="2">
    <source>
        <dbReference type="EMBL" id="ATI44037.1"/>
    </source>
</evidence>
<dbReference type="PANTHER" id="PTHR12526">
    <property type="entry name" value="GLYCOSYLTRANSFERASE"/>
    <property type="match status" value="1"/>
</dbReference>
<keyword evidence="2" id="KW-0614">Plasmid</keyword>
<dbReference type="Gene3D" id="3.40.50.2000">
    <property type="entry name" value="Glycogen Phosphorylase B"/>
    <property type="match status" value="1"/>
</dbReference>
<dbReference type="AlphaFoldDB" id="A0A291M5C4"/>
<dbReference type="PANTHER" id="PTHR12526:SF638">
    <property type="entry name" value="SPORE COAT PROTEIN SA"/>
    <property type="match status" value="1"/>
</dbReference>
<gene>
    <name evidence="2" type="ORF">CBW24_18005</name>
</gene>
<organism evidence="2 3">
    <name type="scientific">Pacificitalea manganoxidans</name>
    <dbReference type="NCBI Taxonomy" id="1411902"/>
    <lineage>
        <taxon>Bacteria</taxon>
        <taxon>Pseudomonadati</taxon>
        <taxon>Pseudomonadota</taxon>
        <taxon>Alphaproteobacteria</taxon>
        <taxon>Rhodobacterales</taxon>
        <taxon>Paracoccaceae</taxon>
        <taxon>Pacificitalea</taxon>
    </lineage>
</organism>